<reference evidence="1 2" key="1">
    <citation type="submission" date="2021-06" db="EMBL/GenBank/DDBJ databases">
        <authorList>
            <person name="Palmer J.M."/>
        </authorList>
    </citation>
    <scope>NUCLEOTIDE SEQUENCE [LARGE SCALE GENOMIC DNA]</scope>
    <source>
        <strain evidence="1 2">XR_2019</strain>
        <tissue evidence="1">Muscle</tissue>
    </source>
</reference>
<gene>
    <name evidence="1" type="ORF">XENORESO_002844</name>
</gene>
<keyword evidence="2" id="KW-1185">Reference proteome</keyword>
<comment type="caution">
    <text evidence="1">The sequence shown here is derived from an EMBL/GenBank/DDBJ whole genome shotgun (WGS) entry which is preliminary data.</text>
</comment>
<dbReference type="EMBL" id="JAHRIM010081558">
    <property type="protein sequence ID" value="MEQ2275392.1"/>
    <property type="molecule type" value="Genomic_DNA"/>
</dbReference>
<dbReference type="Proteomes" id="UP001444071">
    <property type="component" value="Unassembled WGS sequence"/>
</dbReference>
<accession>A0ABV0X457</accession>
<organism evidence="1 2">
    <name type="scientific">Xenotaenia resolanae</name>
    <dbReference type="NCBI Taxonomy" id="208358"/>
    <lineage>
        <taxon>Eukaryota</taxon>
        <taxon>Metazoa</taxon>
        <taxon>Chordata</taxon>
        <taxon>Craniata</taxon>
        <taxon>Vertebrata</taxon>
        <taxon>Euteleostomi</taxon>
        <taxon>Actinopterygii</taxon>
        <taxon>Neopterygii</taxon>
        <taxon>Teleostei</taxon>
        <taxon>Neoteleostei</taxon>
        <taxon>Acanthomorphata</taxon>
        <taxon>Ovalentaria</taxon>
        <taxon>Atherinomorphae</taxon>
        <taxon>Cyprinodontiformes</taxon>
        <taxon>Goodeidae</taxon>
        <taxon>Xenotaenia</taxon>
    </lineage>
</organism>
<protein>
    <submittedName>
        <fullName evidence="1">Uncharacterized protein</fullName>
    </submittedName>
</protein>
<evidence type="ECO:0000313" key="1">
    <source>
        <dbReference type="EMBL" id="MEQ2275392.1"/>
    </source>
</evidence>
<sequence length="112" mass="12814">MQSHFFSHYQVGTRLQTYHAFPGNVFPHYSFCYLTTSHYKANILAMKANDSVQELLNPLFSSAIVLFFLLGSMAHHTTTGLFATATCLAPRRAERNVCRRIRRKSLLTNVEM</sequence>
<evidence type="ECO:0000313" key="2">
    <source>
        <dbReference type="Proteomes" id="UP001444071"/>
    </source>
</evidence>
<name>A0ABV0X457_9TELE</name>
<proteinExistence type="predicted"/>